<sequence>MRPENLSHGVMNVDFHKFSSFFDPNALKALESVLAIKTNFLNFVIVGVLITYSKTGSGIVKNDQITKEKYFIII</sequence>
<comment type="caution">
    <text evidence="1">The sequence shown here is derived from an EMBL/GenBank/DDBJ whole genome shotgun (WGS) entry which is preliminary data.</text>
</comment>
<reference evidence="1 2" key="1">
    <citation type="journal article" date="2018" name="Sci. Rep.">
        <title>Genomic signatures of local adaptation to the degree of environmental predictability in rotifers.</title>
        <authorList>
            <person name="Franch-Gras L."/>
            <person name="Hahn C."/>
            <person name="Garcia-Roger E.M."/>
            <person name="Carmona M.J."/>
            <person name="Serra M."/>
            <person name="Gomez A."/>
        </authorList>
    </citation>
    <scope>NUCLEOTIDE SEQUENCE [LARGE SCALE GENOMIC DNA]</scope>
    <source>
        <strain evidence="1">HYR1</strain>
    </source>
</reference>
<evidence type="ECO:0000313" key="2">
    <source>
        <dbReference type="Proteomes" id="UP000276133"/>
    </source>
</evidence>
<name>A0A3M7QXS5_BRAPC</name>
<evidence type="ECO:0000313" key="1">
    <source>
        <dbReference type="EMBL" id="RNA15798.1"/>
    </source>
</evidence>
<gene>
    <name evidence="1" type="ORF">BpHYR1_032566</name>
</gene>
<protein>
    <submittedName>
        <fullName evidence="1">Uncharacterized protein</fullName>
    </submittedName>
</protein>
<accession>A0A3M7QXS5</accession>
<dbReference type="Proteomes" id="UP000276133">
    <property type="component" value="Unassembled WGS sequence"/>
</dbReference>
<keyword evidence="2" id="KW-1185">Reference proteome</keyword>
<dbReference type="EMBL" id="REGN01004886">
    <property type="protein sequence ID" value="RNA15798.1"/>
    <property type="molecule type" value="Genomic_DNA"/>
</dbReference>
<proteinExistence type="predicted"/>
<dbReference type="AlphaFoldDB" id="A0A3M7QXS5"/>
<organism evidence="1 2">
    <name type="scientific">Brachionus plicatilis</name>
    <name type="common">Marine rotifer</name>
    <name type="synonym">Brachionus muelleri</name>
    <dbReference type="NCBI Taxonomy" id="10195"/>
    <lineage>
        <taxon>Eukaryota</taxon>
        <taxon>Metazoa</taxon>
        <taxon>Spiralia</taxon>
        <taxon>Gnathifera</taxon>
        <taxon>Rotifera</taxon>
        <taxon>Eurotatoria</taxon>
        <taxon>Monogononta</taxon>
        <taxon>Pseudotrocha</taxon>
        <taxon>Ploima</taxon>
        <taxon>Brachionidae</taxon>
        <taxon>Brachionus</taxon>
    </lineage>
</organism>